<evidence type="ECO:0000256" key="1">
    <source>
        <dbReference type="SAM" id="Coils"/>
    </source>
</evidence>
<proteinExistence type="predicted"/>
<reference evidence="3" key="1">
    <citation type="journal article" date="2014" name="Int. J. Syst. Evol. Microbiol.">
        <title>Complete genome sequence of Corynebacterium casei LMG S-19264T (=DSM 44701T), isolated from a smear-ripened cheese.</title>
        <authorList>
            <consortium name="US DOE Joint Genome Institute (JGI-PGF)"/>
            <person name="Walter F."/>
            <person name="Albersmeier A."/>
            <person name="Kalinowski J."/>
            <person name="Ruckert C."/>
        </authorList>
    </citation>
    <scope>NUCLEOTIDE SEQUENCE</scope>
    <source>
        <strain evidence="3">NBRC 101628</strain>
    </source>
</reference>
<dbReference type="GO" id="GO:0006302">
    <property type="term" value="P:double-strand break repair"/>
    <property type="evidence" value="ECO:0007669"/>
    <property type="project" value="InterPro"/>
</dbReference>
<evidence type="ECO:0000313" key="3">
    <source>
        <dbReference type="EMBL" id="GLP96648.1"/>
    </source>
</evidence>
<organism evidence="3 4">
    <name type="scientific">Paraferrimonas sedimenticola</name>
    <dbReference type="NCBI Taxonomy" id="375674"/>
    <lineage>
        <taxon>Bacteria</taxon>
        <taxon>Pseudomonadati</taxon>
        <taxon>Pseudomonadota</taxon>
        <taxon>Gammaproteobacteria</taxon>
        <taxon>Alteromonadales</taxon>
        <taxon>Ferrimonadaceae</taxon>
        <taxon>Paraferrimonas</taxon>
    </lineage>
</organism>
<feature type="coiled-coil region" evidence="1">
    <location>
        <begin position="456"/>
        <end position="490"/>
    </location>
</feature>
<comment type="caution">
    <text evidence="3">The sequence shown here is derived from an EMBL/GenBank/DDBJ whole genome shotgun (WGS) entry which is preliminary data.</text>
</comment>
<dbReference type="InterPro" id="IPR038729">
    <property type="entry name" value="Rad50/SbcC_AAA"/>
</dbReference>
<dbReference type="EMBL" id="BSNC01000005">
    <property type="protein sequence ID" value="GLP96648.1"/>
    <property type="molecule type" value="Genomic_DNA"/>
</dbReference>
<dbReference type="RefSeq" id="WP_095503975.1">
    <property type="nucleotide sequence ID" value="NZ_BSNC01000005.1"/>
</dbReference>
<accession>A0AA37RWP6</accession>
<feature type="coiled-coil region" evidence="1">
    <location>
        <begin position="554"/>
        <end position="627"/>
    </location>
</feature>
<gene>
    <name evidence="3" type="primary">sbcC</name>
    <name evidence="3" type="ORF">GCM10007895_19540</name>
</gene>
<keyword evidence="1" id="KW-0175">Coiled coil</keyword>
<name>A0AA37RWP6_9GAMM</name>
<dbReference type="SUPFAM" id="SSF52540">
    <property type="entry name" value="P-loop containing nucleoside triphosphate hydrolases"/>
    <property type="match status" value="1"/>
</dbReference>
<dbReference type="GO" id="GO:0016887">
    <property type="term" value="F:ATP hydrolysis activity"/>
    <property type="evidence" value="ECO:0007669"/>
    <property type="project" value="InterPro"/>
</dbReference>
<dbReference type="PANTHER" id="PTHR32114:SF2">
    <property type="entry name" value="ABC TRANSPORTER ABCH.3"/>
    <property type="match status" value="1"/>
</dbReference>
<reference evidence="3" key="2">
    <citation type="submission" date="2023-01" db="EMBL/GenBank/DDBJ databases">
        <title>Draft genome sequence of Paraferrimonas sedimenticola strain NBRC 101628.</title>
        <authorList>
            <person name="Sun Q."/>
            <person name="Mori K."/>
        </authorList>
    </citation>
    <scope>NUCLEOTIDE SEQUENCE</scope>
    <source>
        <strain evidence="3">NBRC 101628</strain>
    </source>
</reference>
<protein>
    <submittedName>
        <fullName evidence="3">Nuclease SbcCD subunit C</fullName>
    </submittedName>
</protein>
<dbReference type="Pfam" id="PF13558">
    <property type="entry name" value="SbcC_Walker_B"/>
    <property type="match status" value="1"/>
</dbReference>
<dbReference type="Gene3D" id="3.40.50.300">
    <property type="entry name" value="P-loop containing nucleotide triphosphate hydrolases"/>
    <property type="match status" value="2"/>
</dbReference>
<dbReference type="InterPro" id="IPR027417">
    <property type="entry name" value="P-loop_NTPase"/>
</dbReference>
<dbReference type="Proteomes" id="UP001161422">
    <property type="component" value="Unassembled WGS sequence"/>
</dbReference>
<dbReference type="PANTHER" id="PTHR32114">
    <property type="entry name" value="ABC TRANSPORTER ABCH.3"/>
    <property type="match status" value="1"/>
</dbReference>
<evidence type="ECO:0000259" key="2">
    <source>
        <dbReference type="Pfam" id="PF13476"/>
    </source>
</evidence>
<sequence length="1020" mass="111579">MRPIALTLQAFGPFADRQVLDFTKLGDNPLFLICGATGAGKSSLLDAMCFALYGATSSKERDPAHMRCDYAQANLLTQVEFEFAIGAQRYRIERSPTQDKPKQRGEGVTEHKTQALLIQIHADGSETLLEASRASEVSKRCQELLGLDVEQFRQVMVLPQGKFRELLLADSSQREKIFSQLFQTQIYRRLEDSLKEQARAVNKQYHELKQQQVGLLASGEYDSEQALEEAIAALVPECEQLQQQAQACQTQATAAAKTLADAEQLAQLIARRSQTLAQSEQLAAQQDDIAQAQTRLELGLAAQSLASEQQAHQQQTQLVQSLAEQASSLQTQLVSAERAVEDAKRALAEGAELETQIHNYQRALQNNAELQQRWQRLAPLKQAATKAEAAHLESVRQKTELSEQLQTLSAGLSSAQSQQDALQPLVAKQGERQNQWHRWQQLQRGFESISELRGALSHKQAELTQARGQYRQLQETAKAADQNAKGLQLTWHQQQAASLAQELADDQPCPVCGSADHPNPAVSEQALISQQALEVAQQQAQASRDQLAVQGEIGAKLKTEAESLEEQIEKILATSPELAQLTEAALAQGLEHAQREAEASAQAAVQLEQLTKSLQADRQALDLAQQQQTAADSAERQAEQAWRSAQQTWQAALAEIPEDLRSEQALISAGQQLTTQLNATQARWSALQQAAQTAEQTLSAAQGQLQQVNQQQVQAQAQLQHTQTAWTQALEESQFSDESAYTAARLSSEQMQALRHKVDQYQAKSAEVAGALAQMEQAIDGRSAPDLAELSERNQQANAALIQAQEAHQSSLAKLDLAKALQRKLCASAERMAEVEKDYALVGTLSEVASGQSGDKVNLQRFVLSVLLDDVLISASERFYTMSKGRYRLLRKTERAKGNKASGLELEVEDGYSGLTRGVATLSGGESFMAALSLALGLSDVVQSYAGGIQLDTLFIDEGFGSLDPESLDLAVNTLIDLQSRGRTIGIISHVSELKETMALRLEVDAGKEGSRLRMVGVVS</sequence>
<evidence type="ECO:0000313" key="4">
    <source>
        <dbReference type="Proteomes" id="UP001161422"/>
    </source>
</evidence>
<feature type="coiled-coil region" evidence="1">
    <location>
        <begin position="319"/>
        <end position="373"/>
    </location>
</feature>
<feature type="coiled-coil region" evidence="1">
    <location>
        <begin position="691"/>
        <end position="807"/>
    </location>
</feature>
<dbReference type="AlphaFoldDB" id="A0AA37RWP6"/>
<feature type="domain" description="Rad50/SbcC-type AAA" evidence="2">
    <location>
        <begin position="6"/>
        <end position="246"/>
    </location>
</feature>
<dbReference type="Pfam" id="PF13476">
    <property type="entry name" value="AAA_23"/>
    <property type="match status" value="1"/>
</dbReference>
<keyword evidence="4" id="KW-1185">Reference proteome</keyword>